<dbReference type="PROSITE" id="PS50198">
    <property type="entry name" value="PPIC_PPIASE_2"/>
    <property type="match status" value="1"/>
</dbReference>
<dbReference type="Gene3D" id="3.10.50.40">
    <property type="match status" value="1"/>
</dbReference>
<dbReference type="SUPFAM" id="SSF109998">
    <property type="entry name" value="Triger factor/SurA peptide-binding domain-like"/>
    <property type="match status" value="1"/>
</dbReference>
<keyword evidence="5 6" id="KW-0413">Isomerase</keyword>
<dbReference type="SUPFAM" id="SSF54534">
    <property type="entry name" value="FKBP-like"/>
    <property type="match status" value="1"/>
</dbReference>
<keyword evidence="3 7" id="KW-0732">Signal</keyword>
<dbReference type="PROSITE" id="PS51257">
    <property type="entry name" value="PROKAR_LIPOPROTEIN"/>
    <property type="match status" value="1"/>
</dbReference>
<feature type="domain" description="PpiC" evidence="8">
    <location>
        <begin position="148"/>
        <end position="245"/>
    </location>
</feature>
<protein>
    <recommendedName>
        <fullName evidence="2">peptidylprolyl isomerase</fullName>
        <ecNumber evidence="2">5.2.1.8</ecNumber>
    </recommendedName>
</protein>
<evidence type="ECO:0000313" key="9">
    <source>
        <dbReference type="EMBL" id="XDU62509.1"/>
    </source>
</evidence>
<accession>A0AB39V3Z3</accession>
<dbReference type="InterPro" id="IPR050245">
    <property type="entry name" value="PrsA_foldase"/>
</dbReference>
<feature type="signal peptide" evidence="7">
    <location>
        <begin position="1"/>
        <end position="24"/>
    </location>
</feature>
<name>A0AB39V3Z3_9FUSO</name>
<dbReference type="InterPro" id="IPR046357">
    <property type="entry name" value="PPIase_dom_sf"/>
</dbReference>
<dbReference type="GO" id="GO:0003755">
    <property type="term" value="F:peptidyl-prolyl cis-trans isomerase activity"/>
    <property type="evidence" value="ECO:0007669"/>
    <property type="project" value="UniProtKB-KW"/>
</dbReference>
<evidence type="ECO:0000259" key="8">
    <source>
        <dbReference type="PROSITE" id="PS50198"/>
    </source>
</evidence>
<dbReference type="EC" id="5.2.1.8" evidence="2"/>
<reference evidence="9" key="1">
    <citation type="submission" date="2024-07" db="EMBL/GenBank/DDBJ databases">
        <authorList>
            <person name="Li X.-J."/>
            <person name="Wang X."/>
        </authorList>
    </citation>
    <scope>NUCLEOTIDE SEQUENCE</scope>
    <source>
        <strain evidence="9">HSP-536</strain>
    </source>
</reference>
<evidence type="ECO:0000256" key="5">
    <source>
        <dbReference type="ARBA" id="ARBA00023235"/>
    </source>
</evidence>
<dbReference type="Gene3D" id="1.10.4030.10">
    <property type="entry name" value="Porin chaperone SurA, peptide-binding domain"/>
    <property type="match status" value="1"/>
</dbReference>
<evidence type="ECO:0000256" key="4">
    <source>
        <dbReference type="ARBA" id="ARBA00023110"/>
    </source>
</evidence>
<gene>
    <name evidence="9" type="ORF">AB8B28_01090</name>
</gene>
<comment type="catalytic activity">
    <reaction evidence="1">
        <text>[protein]-peptidylproline (omega=180) = [protein]-peptidylproline (omega=0)</text>
        <dbReference type="Rhea" id="RHEA:16237"/>
        <dbReference type="Rhea" id="RHEA-COMP:10747"/>
        <dbReference type="Rhea" id="RHEA-COMP:10748"/>
        <dbReference type="ChEBI" id="CHEBI:83833"/>
        <dbReference type="ChEBI" id="CHEBI:83834"/>
        <dbReference type="EC" id="5.2.1.8"/>
    </reaction>
</comment>
<dbReference type="EMBL" id="CP165647">
    <property type="protein sequence ID" value="XDU62509.1"/>
    <property type="molecule type" value="Genomic_DNA"/>
</dbReference>
<dbReference type="InterPro" id="IPR027304">
    <property type="entry name" value="Trigger_fact/SurA_dom_sf"/>
</dbReference>
<dbReference type="PANTHER" id="PTHR47245:SF1">
    <property type="entry name" value="FOLDASE PROTEIN PRSA"/>
    <property type="match status" value="1"/>
</dbReference>
<feature type="chain" id="PRO_5044312389" description="peptidylprolyl isomerase" evidence="7">
    <location>
        <begin position="25"/>
        <end position="298"/>
    </location>
</feature>
<evidence type="ECO:0000256" key="7">
    <source>
        <dbReference type="SAM" id="SignalP"/>
    </source>
</evidence>
<sequence>MKNKIKIGVLTVLCVFALSCKNNAGQSGKVLFESPDKQIKVYENEVNNELAKSLYSSGVDEKDLTSDQIAQMKQSIIKNIALNRALAIKGKEKKLDQDKKYTESTDILQEQLLASLATLNEVNDKAKVTDADAKNIYDANAANFTRQEDSVRLQLIVFNTSDSAKANQVLKEAIANPADFTSYARKYNANIQGVTENGETQEIPLTQLSSRFGPLNEAIKDVKAGQIVNKVVTVGNDLYVVKVLERNGKGLIPFEKVKETIKTQLRNQKRQVEQQKYLKSISDEFKLSNMDEALKNIK</sequence>
<evidence type="ECO:0000256" key="6">
    <source>
        <dbReference type="PROSITE-ProRule" id="PRU00278"/>
    </source>
</evidence>
<dbReference type="Pfam" id="PF13145">
    <property type="entry name" value="Rotamase_2"/>
    <property type="match status" value="1"/>
</dbReference>
<dbReference type="InterPro" id="IPR000297">
    <property type="entry name" value="PPIase_PpiC"/>
</dbReference>
<dbReference type="AlphaFoldDB" id="A0AB39V3Z3"/>
<evidence type="ECO:0000256" key="1">
    <source>
        <dbReference type="ARBA" id="ARBA00000971"/>
    </source>
</evidence>
<proteinExistence type="predicted"/>
<evidence type="ECO:0000256" key="2">
    <source>
        <dbReference type="ARBA" id="ARBA00013194"/>
    </source>
</evidence>
<organism evidence="9">
    <name type="scientific">Leptotrichia alba</name>
    <dbReference type="NCBI Taxonomy" id="3239304"/>
    <lineage>
        <taxon>Bacteria</taxon>
        <taxon>Fusobacteriati</taxon>
        <taxon>Fusobacteriota</taxon>
        <taxon>Fusobacteriia</taxon>
        <taxon>Fusobacteriales</taxon>
        <taxon>Leptotrichiaceae</taxon>
        <taxon>Leptotrichia</taxon>
    </lineage>
</organism>
<dbReference type="PANTHER" id="PTHR47245">
    <property type="entry name" value="PEPTIDYLPROLYL ISOMERASE"/>
    <property type="match status" value="1"/>
</dbReference>
<keyword evidence="4 6" id="KW-0697">Rotamase</keyword>
<evidence type="ECO:0000256" key="3">
    <source>
        <dbReference type="ARBA" id="ARBA00022729"/>
    </source>
</evidence>
<dbReference type="RefSeq" id="WP_012806373.1">
    <property type="nucleotide sequence ID" value="NZ_CP165647.1"/>
</dbReference>
<dbReference type="KEGG" id="lala:AB8B28_01090"/>